<feature type="domain" description="SURP motif" evidence="8">
    <location>
        <begin position="46"/>
        <end position="89"/>
    </location>
</feature>
<evidence type="ECO:0000256" key="2">
    <source>
        <dbReference type="ARBA" id="ARBA00022664"/>
    </source>
</evidence>
<evidence type="ECO:0000259" key="8">
    <source>
        <dbReference type="PROSITE" id="PS50128"/>
    </source>
</evidence>
<keyword evidence="4" id="KW-0677">Repeat</keyword>
<proteinExistence type="predicted"/>
<dbReference type="PANTHER" id="PTHR15316:SF1">
    <property type="entry name" value="SPLICING FACTOR 3A SUBUNIT 1"/>
    <property type="match status" value="1"/>
</dbReference>
<name>A0A4P7NTC4_PYROR</name>
<dbReference type="Proteomes" id="UP000294847">
    <property type="component" value="Chromosome 7"/>
</dbReference>
<dbReference type="EMBL" id="CP034210">
    <property type="protein sequence ID" value="QBZ65764.1"/>
    <property type="molecule type" value="Genomic_DNA"/>
</dbReference>
<protein>
    <recommendedName>
        <fullName evidence="8">SURP motif domain-containing protein</fullName>
    </recommendedName>
</protein>
<evidence type="ECO:0000313" key="10">
    <source>
        <dbReference type="Proteomes" id="UP000294847"/>
    </source>
</evidence>
<dbReference type="PANTHER" id="PTHR15316">
    <property type="entry name" value="SPLICEOSOME ASSOCIATED PROTEIN 114/SWAP SPLICING FACTOR-RELATED"/>
    <property type="match status" value="1"/>
</dbReference>
<dbReference type="GO" id="GO:0000381">
    <property type="term" value="P:regulation of alternative mRNA splicing, via spliceosome"/>
    <property type="evidence" value="ECO:0007669"/>
    <property type="project" value="TreeGrafter"/>
</dbReference>
<dbReference type="InterPro" id="IPR035967">
    <property type="entry name" value="SWAP/Surp_sf"/>
</dbReference>
<evidence type="ECO:0000256" key="5">
    <source>
        <dbReference type="ARBA" id="ARBA00023187"/>
    </source>
</evidence>
<evidence type="ECO:0000256" key="7">
    <source>
        <dbReference type="SAM" id="MobiDB-lite"/>
    </source>
</evidence>
<dbReference type="InterPro" id="IPR000061">
    <property type="entry name" value="Surp"/>
</dbReference>
<keyword evidence="3" id="KW-0747">Spliceosome</keyword>
<dbReference type="GO" id="GO:0003723">
    <property type="term" value="F:RNA binding"/>
    <property type="evidence" value="ECO:0007669"/>
    <property type="project" value="InterPro"/>
</dbReference>
<sequence>MATNGDAAPPVPAAETAAATAAAAQLDGLRPPEGVIIPPPGEIREVIEKTAGYVARGGLGIEQRLRENHSGNPKFSFVTSQSDAYNPYYEWRKAEYKAGRGTALAAGRADAAALAAAKLAEQNKEPQGPPKPPDFEFSARMPRMNQKDLEILRVTALFVARNGRQFQTQLMQRETKNPQFQFLIPNHTFHNFFQHMVDQYAIILKESGMGGDGSKAQEQRIEQLRRNVEDRFHILERAKQRAEYAVWQEQERQKQEAAEEKKKDDFARIDWNDFVVVETIDFTEADANITLPPPTTLNDIQYASLEEKQNFSVNAKRIEEAFPFDDTSYNAYPVQQQQSQPAQQDSPAGAPAQPAHMQQDPEETRRIQEREQARARMHQAQADARGGTAPMKIKENYVPKAAARGPRTGGQTALCPRCNQQILLSEWEEHMRIELLDPRWKEQKAKAESRYATTNISTADVANNLKRLASQRTDVFDSVTGQPLSEEEMARRKKAAINSYDGNPDGKSQAHIAHLQHVNVEEQIRAIQQKFGDKKE</sequence>
<dbReference type="GO" id="GO:0071013">
    <property type="term" value="C:catalytic step 2 spliceosome"/>
    <property type="evidence" value="ECO:0007669"/>
    <property type="project" value="TreeGrafter"/>
</dbReference>
<dbReference type="SMART" id="SM00648">
    <property type="entry name" value="SWAP"/>
    <property type="match status" value="2"/>
</dbReference>
<dbReference type="AlphaFoldDB" id="A0A4P7NTC4"/>
<feature type="compositionally biased region" description="Basic and acidic residues" evidence="7">
    <location>
        <begin position="362"/>
        <end position="374"/>
    </location>
</feature>
<dbReference type="FunFam" id="1.10.10.790:FF:000001">
    <property type="entry name" value="Splicing factor 3a, subunit 1"/>
    <property type="match status" value="1"/>
</dbReference>
<feature type="compositionally biased region" description="Low complexity" evidence="7">
    <location>
        <begin position="334"/>
        <end position="355"/>
    </location>
</feature>
<dbReference type="Pfam" id="PF01805">
    <property type="entry name" value="Surp"/>
    <property type="match status" value="2"/>
</dbReference>
<dbReference type="InterPro" id="IPR022030">
    <property type="entry name" value="SF3A1_dom"/>
</dbReference>
<dbReference type="PROSITE" id="PS50128">
    <property type="entry name" value="SURP"/>
    <property type="match status" value="2"/>
</dbReference>
<evidence type="ECO:0000256" key="1">
    <source>
        <dbReference type="ARBA" id="ARBA00004123"/>
    </source>
</evidence>
<dbReference type="GO" id="GO:0005686">
    <property type="term" value="C:U2 snRNP"/>
    <property type="evidence" value="ECO:0007669"/>
    <property type="project" value="TreeGrafter"/>
</dbReference>
<feature type="domain" description="SURP motif" evidence="8">
    <location>
        <begin position="151"/>
        <end position="193"/>
    </location>
</feature>
<gene>
    <name evidence="9" type="ORF">PoMZ_12727</name>
</gene>
<evidence type="ECO:0000256" key="6">
    <source>
        <dbReference type="ARBA" id="ARBA00023242"/>
    </source>
</evidence>
<dbReference type="FunFam" id="1.10.10.790:FF:000015">
    <property type="entry name" value="Splicing factor 3A subunit 1"/>
    <property type="match status" value="1"/>
</dbReference>
<dbReference type="SUPFAM" id="SSF109905">
    <property type="entry name" value="Surp module (SWAP domain)"/>
    <property type="match status" value="2"/>
</dbReference>
<dbReference type="InterPro" id="IPR045146">
    <property type="entry name" value="SF3A1"/>
</dbReference>
<feature type="region of interest" description="Disordered" evidence="7">
    <location>
        <begin position="334"/>
        <end position="386"/>
    </location>
</feature>
<comment type="subcellular location">
    <subcellularLocation>
        <location evidence="1">Nucleus</location>
    </subcellularLocation>
</comment>
<organism evidence="9 10">
    <name type="scientific">Pyricularia oryzae</name>
    <name type="common">Rice blast fungus</name>
    <name type="synonym">Magnaporthe oryzae</name>
    <dbReference type="NCBI Taxonomy" id="318829"/>
    <lineage>
        <taxon>Eukaryota</taxon>
        <taxon>Fungi</taxon>
        <taxon>Dikarya</taxon>
        <taxon>Ascomycota</taxon>
        <taxon>Pezizomycotina</taxon>
        <taxon>Sordariomycetes</taxon>
        <taxon>Sordariomycetidae</taxon>
        <taxon>Magnaporthales</taxon>
        <taxon>Pyriculariaceae</taxon>
        <taxon>Pyricularia</taxon>
    </lineage>
</organism>
<keyword evidence="6" id="KW-0539">Nucleus</keyword>
<reference evidence="9 10" key="1">
    <citation type="journal article" date="2019" name="Mol. Biol. Evol.">
        <title>Blast fungal genomes show frequent chromosomal changes, gene gains and losses, and effector gene turnover.</title>
        <authorList>
            <person name="Gomez Luciano L.B."/>
            <person name="Jason Tsai I."/>
            <person name="Chuma I."/>
            <person name="Tosa Y."/>
            <person name="Chen Y.H."/>
            <person name="Li J.Y."/>
            <person name="Li M.Y."/>
            <person name="Jade Lu M.Y."/>
            <person name="Nakayashiki H."/>
            <person name="Li W.H."/>
        </authorList>
    </citation>
    <scope>NUCLEOTIDE SEQUENCE [LARGE SCALE GENOMIC DNA]</scope>
    <source>
        <strain evidence="9">MZ5-1-6</strain>
    </source>
</reference>
<evidence type="ECO:0000256" key="3">
    <source>
        <dbReference type="ARBA" id="ARBA00022728"/>
    </source>
</evidence>
<keyword evidence="5" id="KW-0508">mRNA splicing</keyword>
<dbReference type="Pfam" id="PF12230">
    <property type="entry name" value="PRP21_like_P"/>
    <property type="match status" value="1"/>
</dbReference>
<dbReference type="GO" id="GO:0071004">
    <property type="term" value="C:U2-type prespliceosome"/>
    <property type="evidence" value="ECO:0007669"/>
    <property type="project" value="TreeGrafter"/>
</dbReference>
<dbReference type="GO" id="GO:0045292">
    <property type="term" value="P:mRNA cis splicing, via spliceosome"/>
    <property type="evidence" value="ECO:0007669"/>
    <property type="project" value="InterPro"/>
</dbReference>
<evidence type="ECO:0000256" key="4">
    <source>
        <dbReference type="ARBA" id="ARBA00022737"/>
    </source>
</evidence>
<dbReference type="Gene3D" id="1.10.10.790">
    <property type="entry name" value="Surp module"/>
    <property type="match status" value="2"/>
</dbReference>
<accession>A0A4P7NTC4</accession>
<evidence type="ECO:0000313" key="9">
    <source>
        <dbReference type="EMBL" id="QBZ65764.1"/>
    </source>
</evidence>
<keyword evidence="2" id="KW-0507">mRNA processing</keyword>